<evidence type="ECO:0000256" key="2">
    <source>
        <dbReference type="SAM" id="MobiDB-lite"/>
    </source>
</evidence>
<keyword evidence="1" id="KW-0175">Coiled coil</keyword>
<dbReference type="Proteomes" id="UP001642540">
    <property type="component" value="Unassembled WGS sequence"/>
</dbReference>
<feature type="compositionally biased region" description="Polar residues" evidence="2">
    <location>
        <begin position="194"/>
        <end position="219"/>
    </location>
</feature>
<feature type="compositionally biased region" description="Basic and acidic residues" evidence="2">
    <location>
        <begin position="153"/>
        <end position="169"/>
    </location>
</feature>
<feature type="region of interest" description="Disordered" evidence="2">
    <location>
        <begin position="242"/>
        <end position="272"/>
    </location>
</feature>
<sequence>MGDLCPCRLCCYWIPIPTTTTESNSLAKPTATTEKETNASLYMSSIDFQKVFKPFIEITKIAIEDPIIWCKKPSVFCVDCKEQLTRVWKAEKEFEEAKRRLQESQQGVWRTFQEGKNNLQSSAYREQSKIRPGRATKPNENKCGLSPTDDEDELHKNLDLPKLEEEKGGTKRKRLNTHQDQEQDKFKTEEGVHSSLNIENRSENANQLQNQQKTETLRPNCSDRDAIPGRMEVDIEDNQRVGKMDESEETPPVIDENEKPAVILAPPLDNPGSQLYCQGRWRGNLRRTLRKRRGRGGLGKNF</sequence>
<dbReference type="EMBL" id="CAXLJM020000001">
    <property type="protein sequence ID" value="CAL8068282.1"/>
    <property type="molecule type" value="Genomic_DNA"/>
</dbReference>
<evidence type="ECO:0000256" key="1">
    <source>
        <dbReference type="SAM" id="Coils"/>
    </source>
</evidence>
<keyword evidence="4" id="KW-1185">Reference proteome</keyword>
<feature type="region of interest" description="Disordered" evidence="2">
    <location>
        <begin position="120"/>
        <end position="226"/>
    </location>
</feature>
<feature type="coiled-coil region" evidence="1">
    <location>
        <begin position="80"/>
        <end position="107"/>
    </location>
</feature>
<gene>
    <name evidence="3" type="ORF">ODALV1_LOCUS194</name>
</gene>
<protein>
    <submittedName>
        <fullName evidence="3">Uncharacterized protein</fullName>
    </submittedName>
</protein>
<comment type="caution">
    <text evidence="3">The sequence shown here is derived from an EMBL/GenBank/DDBJ whole genome shotgun (WGS) entry which is preliminary data.</text>
</comment>
<evidence type="ECO:0000313" key="3">
    <source>
        <dbReference type="EMBL" id="CAL8068282.1"/>
    </source>
</evidence>
<accession>A0ABP1PHY7</accession>
<reference evidence="3 4" key="1">
    <citation type="submission" date="2024-08" db="EMBL/GenBank/DDBJ databases">
        <authorList>
            <person name="Cucini C."/>
            <person name="Frati F."/>
        </authorList>
    </citation>
    <scope>NUCLEOTIDE SEQUENCE [LARGE SCALE GENOMIC DNA]</scope>
</reference>
<evidence type="ECO:0000313" key="4">
    <source>
        <dbReference type="Proteomes" id="UP001642540"/>
    </source>
</evidence>
<name>A0ABP1PHY7_9HEXA</name>
<feature type="compositionally biased region" description="Basic and acidic residues" evidence="2">
    <location>
        <begin position="177"/>
        <end position="192"/>
    </location>
</feature>
<proteinExistence type="predicted"/>
<organism evidence="3 4">
    <name type="scientific">Orchesella dallaii</name>
    <dbReference type="NCBI Taxonomy" id="48710"/>
    <lineage>
        <taxon>Eukaryota</taxon>
        <taxon>Metazoa</taxon>
        <taxon>Ecdysozoa</taxon>
        <taxon>Arthropoda</taxon>
        <taxon>Hexapoda</taxon>
        <taxon>Collembola</taxon>
        <taxon>Entomobryomorpha</taxon>
        <taxon>Entomobryoidea</taxon>
        <taxon>Orchesellidae</taxon>
        <taxon>Orchesellinae</taxon>
        <taxon>Orchesella</taxon>
    </lineage>
</organism>